<evidence type="ECO:0000313" key="2">
    <source>
        <dbReference type="EMBL" id="CUV08236.1"/>
    </source>
</evidence>
<keyword evidence="2" id="KW-0830">Ubiquinone</keyword>
<reference evidence="2" key="1">
    <citation type="submission" date="2015-10" db="EMBL/GenBank/DDBJ databases">
        <authorList>
            <person name="Gilbert D.G."/>
        </authorList>
    </citation>
    <scope>NUCLEOTIDE SEQUENCE</scope>
</reference>
<sequence>MKVALFGGTGFVGSYLIDELIKKDHKPQILIRPGSDDKLLNPKQCNIVSGTLSDSSAIESTLEGADAVIYTVGIIRQFPKKGITFEALHFEGAKHCMDLAAKLGIKRFILMSANGVKMDGTGYQKTKFLADEYLKNTELNWTIFRPSLIFGDPRSEGRPEFCSQLKKDMLSLPIPAPLFHPGLNPLNAGKFAMSPIHVKDVARFFIQSIDMESTHKKIFKLGGEIAFTWKELIKIIAEGCGKKKWMIPAPAVGVKAIATFLGRFSWFPITADQITMLMEGNVCDATEVYKLFEIQPTPFNTDTLSYLRD</sequence>
<dbReference type="Gene3D" id="3.40.50.720">
    <property type="entry name" value="NAD(P)-binding Rossmann-like Domain"/>
    <property type="match status" value="1"/>
</dbReference>
<dbReference type="InterPro" id="IPR051207">
    <property type="entry name" value="ComplexI_NDUFA9_subunit"/>
</dbReference>
<dbReference type="GO" id="GO:0044877">
    <property type="term" value="F:protein-containing complex binding"/>
    <property type="evidence" value="ECO:0007669"/>
    <property type="project" value="TreeGrafter"/>
</dbReference>
<accession>A0A160VCX7</accession>
<dbReference type="EMBL" id="FAXC01000032">
    <property type="protein sequence ID" value="CUV08236.1"/>
    <property type="molecule type" value="Genomic_DNA"/>
</dbReference>
<dbReference type="PANTHER" id="PTHR12126:SF11">
    <property type="entry name" value="NADH DEHYDROGENASE [UBIQUINONE] 1 ALPHA SUBCOMPLEX SUBUNIT 9, MITOCHONDRIAL"/>
    <property type="match status" value="1"/>
</dbReference>
<proteinExistence type="predicted"/>
<dbReference type="AlphaFoldDB" id="A0A160VCX7"/>
<dbReference type="PANTHER" id="PTHR12126">
    <property type="entry name" value="NADH-UBIQUINONE OXIDOREDUCTASE 39 KDA SUBUNIT-RELATED"/>
    <property type="match status" value="1"/>
</dbReference>
<feature type="domain" description="NAD(P)-binding" evidence="1">
    <location>
        <begin position="7"/>
        <end position="154"/>
    </location>
</feature>
<dbReference type="Pfam" id="PF13460">
    <property type="entry name" value="NAD_binding_10"/>
    <property type="match status" value="1"/>
</dbReference>
<dbReference type="SUPFAM" id="SSF51735">
    <property type="entry name" value="NAD(P)-binding Rossmann-fold domains"/>
    <property type="match status" value="1"/>
</dbReference>
<protein>
    <submittedName>
        <fullName evidence="2">NADH-ubiquinone oxidoreductase 39 kDa subunit related protein</fullName>
    </submittedName>
</protein>
<name>A0A160VCX7_9ZZZZ</name>
<organism evidence="2">
    <name type="scientific">hydrothermal vent metagenome</name>
    <dbReference type="NCBI Taxonomy" id="652676"/>
    <lineage>
        <taxon>unclassified sequences</taxon>
        <taxon>metagenomes</taxon>
        <taxon>ecological metagenomes</taxon>
    </lineage>
</organism>
<evidence type="ECO:0000259" key="1">
    <source>
        <dbReference type="Pfam" id="PF13460"/>
    </source>
</evidence>
<dbReference type="InterPro" id="IPR016040">
    <property type="entry name" value="NAD(P)-bd_dom"/>
</dbReference>
<gene>
    <name evidence="2" type="ORF">MGWOODY_Mmi2621</name>
</gene>
<dbReference type="InterPro" id="IPR036291">
    <property type="entry name" value="NAD(P)-bd_dom_sf"/>
</dbReference>